<sequence length="424" mass="48084">MDDLTAALAASFEISNDPNKTSAPHPRFSQFKSKSSKQDQNSRRQRLLEIQKKNRFDYQNHVRKLTEGDWKDEEKDEEKAETEEGMDVEVKINKPGRYYKDQLMLSEWLVEVPTDFADEWVMVLCPFGKRNLVVTNGNSTRAYSRSGYFLNSFPSHLPGGNRRQQTERGYCVLDCLYSEVDKTYFVLDLMCWNGHQIYESETEFRFYWMNEKWQERPELMEISNINPLKFVPLPSFPCTPESIASAVASANFEIDGLLFFHKRTHYMIGSTPLVVWLKPYMLPEILGVTVPERQLTHQPATYTNYANHMKKVSEDREKRHEERKRGQGRRGRQGRRSGHGREQAMESDSVDHRGGGEGGKRVAGQSVGGESMESELSGAGKEDGDGGSVDIGSGDSGQAQTGHGSQLRGNEVGMDAECVPSQVT</sequence>
<evidence type="ECO:0000256" key="9">
    <source>
        <dbReference type="ARBA" id="ARBA00023242"/>
    </source>
</evidence>
<dbReference type="AlphaFoldDB" id="A0ABD0K2S7"/>
<evidence type="ECO:0000256" key="11">
    <source>
        <dbReference type="PROSITE-ProRule" id="PRU00561"/>
    </source>
</evidence>
<dbReference type="EMBL" id="JACVVK020000259">
    <property type="protein sequence ID" value="KAK7481611.1"/>
    <property type="molecule type" value="Genomic_DNA"/>
</dbReference>
<dbReference type="Gene3D" id="3.30.470.30">
    <property type="entry name" value="DNA ligase/mRNA capping enzyme"/>
    <property type="match status" value="1"/>
</dbReference>
<dbReference type="InterPro" id="IPR017336">
    <property type="entry name" value="Snurportin-1"/>
</dbReference>
<evidence type="ECO:0000256" key="2">
    <source>
        <dbReference type="ARBA" id="ARBA00004123"/>
    </source>
</evidence>
<dbReference type="Proteomes" id="UP001519460">
    <property type="component" value="Unassembled WGS sequence"/>
</dbReference>
<evidence type="ECO:0000313" key="14">
    <source>
        <dbReference type="EMBL" id="KAK7481611.1"/>
    </source>
</evidence>
<dbReference type="PANTHER" id="PTHR13403:SF6">
    <property type="entry name" value="SNURPORTIN-1"/>
    <property type="match status" value="1"/>
</dbReference>
<keyword evidence="8" id="KW-0694">RNA-binding</keyword>
<feature type="compositionally biased region" description="Basic and acidic residues" evidence="12">
    <location>
        <begin position="311"/>
        <end position="325"/>
    </location>
</feature>
<feature type="compositionally biased region" description="Basic and acidic residues" evidence="12">
    <location>
        <begin position="339"/>
        <end position="360"/>
    </location>
</feature>
<evidence type="ECO:0000256" key="5">
    <source>
        <dbReference type="ARBA" id="ARBA00016034"/>
    </source>
</evidence>
<feature type="compositionally biased region" description="Basic residues" evidence="12">
    <location>
        <begin position="326"/>
        <end position="338"/>
    </location>
</feature>
<dbReference type="GO" id="GO:0003723">
    <property type="term" value="F:RNA binding"/>
    <property type="evidence" value="ECO:0007669"/>
    <property type="project" value="UniProtKB-KW"/>
</dbReference>
<dbReference type="InterPro" id="IPR002652">
    <property type="entry name" value="Importin-a_IBB"/>
</dbReference>
<feature type="compositionally biased region" description="Basic and acidic residues" evidence="12">
    <location>
        <begin position="36"/>
        <end position="45"/>
    </location>
</feature>
<comment type="caution">
    <text evidence="14">The sequence shown here is derived from an EMBL/GenBank/DDBJ whole genome shotgun (WGS) entry which is preliminary data.</text>
</comment>
<name>A0ABD0K2S7_9CAEN</name>
<evidence type="ECO:0000256" key="3">
    <source>
        <dbReference type="ARBA" id="ARBA00004496"/>
    </source>
</evidence>
<evidence type="ECO:0000256" key="10">
    <source>
        <dbReference type="ARBA" id="ARBA00031454"/>
    </source>
</evidence>
<feature type="domain" description="IBB" evidence="13">
    <location>
        <begin position="11"/>
        <end position="73"/>
    </location>
</feature>
<evidence type="ECO:0000259" key="13">
    <source>
        <dbReference type="PROSITE" id="PS51214"/>
    </source>
</evidence>
<dbReference type="Pfam" id="PF11538">
    <property type="entry name" value="Snurportin1"/>
    <property type="match status" value="1"/>
</dbReference>
<evidence type="ECO:0000256" key="7">
    <source>
        <dbReference type="ARBA" id="ARBA00022490"/>
    </source>
</evidence>
<evidence type="ECO:0000256" key="1">
    <source>
        <dbReference type="ARBA" id="ARBA00003975"/>
    </source>
</evidence>
<evidence type="ECO:0000256" key="8">
    <source>
        <dbReference type="ARBA" id="ARBA00022884"/>
    </source>
</evidence>
<dbReference type="InterPro" id="IPR047857">
    <property type="entry name" value="Snurportin1_C"/>
</dbReference>
<keyword evidence="9" id="KW-0539">Nucleus</keyword>
<feature type="compositionally biased region" description="Low complexity" evidence="12">
    <location>
        <begin position="388"/>
        <end position="397"/>
    </location>
</feature>
<feature type="compositionally biased region" description="Polar residues" evidence="12">
    <location>
        <begin position="398"/>
        <end position="408"/>
    </location>
</feature>
<dbReference type="GO" id="GO:0005634">
    <property type="term" value="C:nucleus"/>
    <property type="evidence" value="ECO:0007669"/>
    <property type="project" value="UniProtKB-SubCell"/>
</dbReference>
<organism evidence="14 15">
    <name type="scientific">Batillaria attramentaria</name>
    <dbReference type="NCBI Taxonomy" id="370345"/>
    <lineage>
        <taxon>Eukaryota</taxon>
        <taxon>Metazoa</taxon>
        <taxon>Spiralia</taxon>
        <taxon>Lophotrochozoa</taxon>
        <taxon>Mollusca</taxon>
        <taxon>Gastropoda</taxon>
        <taxon>Caenogastropoda</taxon>
        <taxon>Sorbeoconcha</taxon>
        <taxon>Cerithioidea</taxon>
        <taxon>Batillariidae</taxon>
        <taxon>Batillaria</taxon>
    </lineage>
</organism>
<feature type="compositionally biased region" description="Polar residues" evidence="12">
    <location>
        <begin position="13"/>
        <end position="22"/>
    </location>
</feature>
<evidence type="ECO:0000313" key="15">
    <source>
        <dbReference type="Proteomes" id="UP001519460"/>
    </source>
</evidence>
<accession>A0ABD0K2S7</accession>
<comment type="function">
    <text evidence="1">Functions as an U snRNP-specific nuclear import adapter. Involved in the trimethylguanosine (m3G)-cap-dependent nuclear import of U snRNPs. Binds specifically to the terminal m3G-cap U snRNAs.</text>
</comment>
<proteinExistence type="inferred from homology"/>
<evidence type="ECO:0000256" key="12">
    <source>
        <dbReference type="SAM" id="MobiDB-lite"/>
    </source>
</evidence>
<dbReference type="GO" id="GO:0005737">
    <property type="term" value="C:cytoplasm"/>
    <property type="evidence" value="ECO:0007669"/>
    <property type="project" value="UniProtKB-SubCell"/>
</dbReference>
<keyword evidence="7" id="KW-0963">Cytoplasm</keyword>
<keyword evidence="6 11" id="KW-0813">Transport</keyword>
<comment type="subcellular location">
    <subcellularLocation>
        <location evidence="3">Cytoplasm</location>
    </subcellularLocation>
    <subcellularLocation>
        <location evidence="2">Nucleus</location>
    </subcellularLocation>
</comment>
<dbReference type="CDD" id="cd09232">
    <property type="entry name" value="Snurportin-1_C"/>
    <property type="match status" value="1"/>
</dbReference>
<dbReference type="SUPFAM" id="SSF56091">
    <property type="entry name" value="DNA ligase/mRNA capping enzyme, catalytic domain"/>
    <property type="match status" value="1"/>
</dbReference>
<keyword evidence="15" id="KW-1185">Reference proteome</keyword>
<protein>
    <recommendedName>
        <fullName evidence="5">Snurportin-1</fullName>
    </recommendedName>
    <alternativeName>
        <fullName evidence="10">RNA U transporter 1</fullName>
    </alternativeName>
</protein>
<evidence type="ECO:0000256" key="6">
    <source>
        <dbReference type="ARBA" id="ARBA00022448"/>
    </source>
</evidence>
<comment type="similarity">
    <text evidence="4">Belongs to the snurportin family.</text>
</comment>
<reference evidence="14 15" key="1">
    <citation type="journal article" date="2023" name="Sci. Data">
        <title>Genome assembly of the Korean intertidal mud-creeper Batillaria attramentaria.</title>
        <authorList>
            <person name="Patra A.K."/>
            <person name="Ho P.T."/>
            <person name="Jun S."/>
            <person name="Lee S.J."/>
            <person name="Kim Y."/>
            <person name="Won Y.J."/>
        </authorList>
    </citation>
    <scope>NUCLEOTIDE SEQUENCE [LARGE SCALE GENOMIC DNA]</scope>
    <source>
        <strain evidence="14">Wonlab-2016</strain>
    </source>
</reference>
<dbReference type="Pfam" id="PF21974">
    <property type="entry name" value="SPN1_m3Gcap_bd"/>
    <property type="match status" value="1"/>
</dbReference>
<dbReference type="PROSITE" id="PS51214">
    <property type="entry name" value="IBB"/>
    <property type="match status" value="1"/>
</dbReference>
<dbReference type="PANTHER" id="PTHR13403">
    <property type="entry name" value="SNURPORTIN1 RNUT1 PROTEIN RNA, U TRANSPORTER 1"/>
    <property type="match status" value="1"/>
</dbReference>
<feature type="region of interest" description="Disordered" evidence="12">
    <location>
        <begin position="299"/>
        <end position="424"/>
    </location>
</feature>
<feature type="region of interest" description="Disordered" evidence="12">
    <location>
        <begin position="13"/>
        <end position="45"/>
    </location>
</feature>
<dbReference type="InterPro" id="IPR024721">
    <property type="entry name" value="Snurportin-1_N"/>
</dbReference>
<evidence type="ECO:0000256" key="4">
    <source>
        <dbReference type="ARBA" id="ARBA00007540"/>
    </source>
</evidence>
<gene>
    <name evidence="14" type="ORF">BaRGS_00027127</name>
</gene>